<dbReference type="eggNOG" id="KOG0500">
    <property type="taxonomic scope" value="Eukaryota"/>
</dbReference>
<dbReference type="OMA" id="CNCAVAH"/>
<evidence type="ECO:0000259" key="2">
    <source>
        <dbReference type="PROSITE" id="PS50042"/>
    </source>
</evidence>
<name>G0QYY0_ICHMU</name>
<feature type="domain" description="Cyclic nucleotide-binding" evidence="2">
    <location>
        <begin position="465"/>
        <end position="571"/>
    </location>
</feature>
<feature type="transmembrane region" description="Helical" evidence="1">
    <location>
        <begin position="240"/>
        <end position="260"/>
    </location>
</feature>
<dbReference type="InParanoid" id="G0QYY0"/>
<dbReference type="Pfam" id="PF07885">
    <property type="entry name" value="Ion_trans_2"/>
    <property type="match status" value="1"/>
</dbReference>
<keyword evidence="1" id="KW-0472">Membrane</keyword>
<dbReference type="Gene3D" id="1.10.287.630">
    <property type="entry name" value="Helix hairpin bin"/>
    <property type="match status" value="1"/>
</dbReference>
<dbReference type="InterPro" id="IPR018490">
    <property type="entry name" value="cNMP-bd_dom_sf"/>
</dbReference>
<evidence type="ECO:0000313" key="3">
    <source>
        <dbReference type="EMBL" id="EGR29551.1"/>
    </source>
</evidence>
<feature type="transmembrane region" description="Helical" evidence="1">
    <location>
        <begin position="216"/>
        <end position="234"/>
    </location>
</feature>
<dbReference type="PANTHER" id="PTHR45689">
    <property type="entry name" value="I[[H]] CHANNEL, ISOFORM E"/>
    <property type="match status" value="1"/>
</dbReference>
<dbReference type="SMART" id="SM00100">
    <property type="entry name" value="cNMP"/>
    <property type="match status" value="1"/>
</dbReference>
<dbReference type="Gene3D" id="1.10.287.70">
    <property type="match status" value="1"/>
</dbReference>
<keyword evidence="1" id="KW-1133">Transmembrane helix</keyword>
<organism evidence="3 4">
    <name type="scientific">Ichthyophthirius multifiliis</name>
    <name type="common">White spot disease agent</name>
    <name type="synonym">Ich</name>
    <dbReference type="NCBI Taxonomy" id="5932"/>
    <lineage>
        <taxon>Eukaryota</taxon>
        <taxon>Sar</taxon>
        <taxon>Alveolata</taxon>
        <taxon>Ciliophora</taxon>
        <taxon>Intramacronucleata</taxon>
        <taxon>Oligohymenophorea</taxon>
        <taxon>Hymenostomatida</taxon>
        <taxon>Ophryoglenina</taxon>
        <taxon>Ichthyophthirius</taxon>
    </lineage>
</organism>
<keyword evidence="1" id="KW-0812">Transmembrane</keyword>
<dbReference type="PROSITE" id="PS50042">
    <property type="entry name" value="CNMP_BINDING_3"/>
    <property type="match status" value="1"/>
</dbReference>
<proteinExistence type="predicted"/>
<feature type="transmembrane region" description="Helical" evidence="1">
    <location>
        <begin position="281"/>
        <end position="302"/>
    </location>
</feature>
<dbReference type="AlphaFoldDB" id="G0QYY0"/>
<feature type="transmembrane region" description="Helical" evidence="1">
    <location>
        <begin position="356"/>
        <end position="375"/>
    </location>
</feature>
<dbReference type="Pfam" id="PF00027">
    <property type="entry name" value="cNMP_binding"/>
    <property type="match status" value="1"/>
</dbReference>
<dbReference type="RefSeq" id="XP_004030787.1">
    <property type="nucleotide sequence ID" value="XM_004030739.1"/>
</dbReference>
<feature type="transmembrane region" description="Helical" evidence="1">
    <location>
        <begin position="330"/>
        <end position="349"/>
    </location>
</feature>
<dbReference type="GeneID" id="14905678"/>
<dbReference type="OrthoDB" id="421226at2759"/>
<dbReference type="InterPro" id="IPR000595">
    <property type="entry name" value="cNMP-bd_dom"/>
</dbReference>
<dbReference type="Proteomes" id="UP000008983">
    <property type="component" value="Unassembled WGS sequence"/>
</dbReference>
<dbReference type="GO" id="GO:0098855">
    <property type="term" value="C:HCN channel complex"/>
    <property type="evidence" value="ECO:0007669"/>
    <property type="project" value="TreeGrafter"/>
</dbReference>
<dbReference type="SUPFAM" id="SSF51206">
    <property type="entry name" value="cAMP-binding domain-like"/>
    <property type="match status" value="1"/>
</dbReference>
<evidence type="ECO:0000256" key="1">
    <source>
        <dbReference type="SAM" id="Phobius"/>
    </source>
</evidence>
<reference evidence="3 4" key="1">
    <citation type="submission" date="2011-07" db="EMBL/GenBank/DDBJ databases">
        <authorList>
            <person name="Coyne R."/>
            <person name="Brami D."/>
            <person name="Johnson J."/>
            <person name="Hostetler J."/>
            <person name="Hannick L."/>
            <person name="Clark T."/>
            <person name="Cassidy-Hanley D."/>
            <person name="Inman J."/>
        </authorList>
    </citation>
    <scope>NUCLEOTIDE SEQUENCE [LARGE SCALE GENOMIC DNA]</scope>
    <source>
        <strain evidence="3 4">G5</strain>
    </source>
</reference>
<sequence>MPKIINDEKLQMQNKNKTTTSQKGLQDSQQNIRNMEENEEKQSQNKKVAILNKIKLNNTNFHIKKFIQLIRNQTSLRKIEQLSKQDFYHLNDLVDYNSKQLQQFTNKLSFNSFKNLLVQQIYFLENKIPVFSPTDPIVITWDIFYCFLTTLFLYLYSLFQFFCDQNDTFEVFVSYYPFILSIFFIELLFTFNKAYFYKDQIVKSRKKIAQKQLESYFLFDILSIFIILLEILNFKNAQRFLLIQFLLNTLVFLRIIGVFKKYYKITQIITLSDTQSYLLKLFNLIFMIFFVAHSVSIGWYLLGKSQKDNNFEIYWMKKVNILDLNWTQKYIFSLYWSLTTMTTIGYGDITPTNSYEIIFTVISMILMSCFFAYSINNIGMILQQIEKNSQELIQDTLIIQRYLDRKKINKQLKTRITNYLTYLNDEKRNRNKEEEEKVFQKLSNKLRKQITVEINKNILKKHLIFSYNFSEKTLKQLLFLMEEVLISPNEIIFNEEDINDQSIYFIENGTVEIFNPGIHNMKKNSVLKQLKQNQFFGEFSFFSGLARTASARSVNLSTLYRIKREDFLNVVQGNKQDFERFKMLEELLRFQNQRNFLNQSCYSCAENTHFLKNCPKTHLNIDSQFITLRYTYSRFQDRNDQFIRKSKKKIYKSLFFIKKNREIIRKLKKYISGVFEVFKVFFESSDSEIESELIISEENSQLNSCSEQESEFKKNKYNIRINRENQIENKSQYQNEFQNGINKEKEIMLILQKFNEVKIQNNNEDFYFQQQFEKGKIFTKFFPHNNFDKVLNQVKKNKIQLRYNRNKRTNFYLCQQINNDLEIINIFGNLNNQQTQIIMPQQASYGVYLKKKQKNPIFKK</sequence>
<dbReference type="Gene3D" id="2.60.120.10">
    <property type="entry name" value="Jelly Rolls"/>
    <property type="match status" value="1"/>
</dbReference>
<gene>
    <name evidence="3" type="ORF">IMG5_153220</name>
</gene>
<dbReference type="InterPro" id="IPR014710">
    <property type="entry name" value="RmlC-like_jellyroll"/>
</dbReference>
<feature type="transmembrane region" description="Helical" evidence="1">
    <location>
        <begin position="143"/>
        <end position="162"/>
    </location>
</feature>
<evidence type="ECO:0000313" key="4">
    <source>
        <dbReference type="Proteomes" id="UP000008983"/>
    </source>
</evidence>
<dbReference type="GO" id="GO:0003254">
    <property type="term" value="P:regulation of membrane depolarization"/>
    <property type="evidence" value="ECO:0007669"/>
    <property type="project" value="TreeGrafter"/>
</dbReference>
<keyword evidence="4" id="KW-1185">Reference proteome</keyword>
<dbReference type="GO" id="GO:0005249">
    <property type="term" value="F:voltage-gated potassium channel activity"/>
    <property type="evidence" value="ECO:0007669"/>
    <property type="project" value="TreeGrafter"/>
</dbReference>
<dbReference type="InterPro" id="IPR051413">
    <property type="entry name" value="K/Na_HCN_channel"/>
</dbReference>
<accession>G0QYY0</accession>
<dbReference type="EMBL" id="GL984132">
    <property type="protein sequence ID" value="EGR29551.1"/>
    <property type="molecule type" value="Genomic_DNA"/>
</dbReference>
<dbReference type="STRING" id="857967.G0QYY0"/>
<dbReference type="GO" id="GO:0035725">
    <property type="term" value="P:sodium ion transmembrane transport"/>
    <property type="evidence" value="ECO:0007669"/>
    <property type="project" value="TreeGrafter"/>
</dbReference>
<dbReference type="PANTHER" id="PTHR45689:SF5">
    <property type="entry name" value="I[[H]] CHANNEL, ISOFORM E"/>
    <property type="match status" value="1"/>
</dbReference>
<dbReference type="CDD" id="cd00038">
    <property type="entry name" value="CAP_ED"/>
    <property type="match status" value="1"/>
</dbReference>
<dbReference type="InterPro" id="IPR013099">
    <property type="entry name" value="K_chnl_dom"/>
</dbReference>
<dbReference type="SUPFAM" id="SSF81324">
    <property type="entry name" value="Voltage-gated potassium channels"/>
    <property type="match status" value="1"/>
</dbReference>
<protein>
    <recommendedName>
        <fullName evidence="2">Cyclic nucleotide-binding domain-containing protein</fullName>
    </recommendedName>
</protein>
<feature type="transmembrane region" description="Helical" evidence="1">
    <location>
        <begin position="174"/>
        <end position="195"/>
    </location>
</feature>